<dbReference type="RefSeq" id="WP_388348944.1">
    <property type="nucleotide sequence ID" value="NZ_JBIAFJ010000017.1"/>
</dbReference>
<evidence type="ECO:0000313" key="4">
    <source>
        <dbReference type="Proteomes" id="UP001601197"/>
    </source>
</evidence>
<keyword evidence="4" id="KW-1185">Reference proteome</keyword>
<dbReference type="EMBL" id="JBIAFJ010000017">
    <property type="protein sequence ID" value="MFE9171750.1"/>
    <property type="molecule type" value="Genomic_DNA"/>
</dbReference>
<comment type="similarity">
    <text evidence="1">Belongs to the universal stress protein A family.</text>
</comment>
<gene>
    <name evidence="3" type="ORF">ACFYNZ_19960</name>
</gene>
<dbReference type="SUPFAM" id="SSF52402">
    <property type="entry name" value="Adenine nucleotide alpha hydrolases-like"/>
    <property type="match status" value="2"/>
</dbReference>
<accession>A0ABW6KXW1</accession>
<dbReference type="InterPro" id="IPR006016">
    <property type="entry name" value="UspA"/>
</dbReference>
<feature type="domain" description="UspA" evidence="2">
    <location>
        <begin position="5"/>
        <end position="141"/>
    </location>
</feature>
<sequence>MTGLVIAGVDGSASSLTAVACAAREAELRDAALCLVHAFSWPAPRTPMDRVVSRPMRAHLLDLADRLVEEASVRARAAAPDVEASGTIRRGDPLTVLEAESRTAELVVVGSRGLGNFAGLLVGSTSVGLAAHARCPVLVVRGPADAAGPVLLGVDGSPAGAEAVRFAFDEASRRRARLLALHAWTTWNAPLPPPLSPAMPYSNEPGALAAAEERLLAETIAGLCERYADVRVERRAVNGPTREALIEASRTAQLTVVGSRGRGGFAGLLLGSVSQALLHHAHGPVAVVRGQDMGRRR</sequence>
<name>A0ABW6KXW1_9ACTN</name>
<comment type="caution">
    <text evidence="3">The sequence shown here is derived from an EMBL/GenBank/DDBJ whole genome shotgun (WGS) entry which is preliminary data.</text>
</comment>
<dbReference type="Gene3D" id="3.40.50.620">
    <property type="entry name" value="HUPs"/>
    <property type="match status" value="2"/>
</dbReference>
<dbReference type="InterPro" id="IPR014729">
    <property type="entry name" value="Rossmann-like_a/b/a_fold"/>
</dbReference>
<dbReference type="PANTHER" id="PTHR31964">
    <property type="entry name" value="ADENINE NUCLEOTIDE ALPHA HYDROLASES-LIKE SUPERFAMILY PROTEIN"/>
    <property type="match status" value="1"/>
</dbReference>
<evidence type="ECO:0000313" key="3">
    <source>
        <dbReference type="EMBL" id="MFE9171750.1"/>
    </source>
</evidence>
<organism evidence="3 4">
    <name type="scientific">Streptomyces kebangsaanensis</name>
    <dbReference type="NCBI Taxonomy" id="864058"/>
    <lineage>
        <taxon>Bacteria</taxon>
        <taxon>Bacillati</taxon>
        <taxon>Actinomycetota</taxon>
        <taxon>Actinomycetes</taxon>
        <taxon>Kitasatosporales</taxon>
        <taxon>Streptomycetaceae</taxon>
        <taxon>Streptomyces</taxon>
    </lineage>
</organism>
<dbReference type="InterPro" id="IPR006015">
    <property type="entry name" value="Universal_stress_UspA"/>
</dbReference>
<proteinExistence type="inferred from homology"/>
<reference evidence="3 4" key="1">
    <citation type="submission" date="2024-10" db="EMBL/GenBank/DDBJ databases">
        <title>The Natural Products Discovery Center: Release of the First 8490 Sequenced Strains for Exploring Actinobacteria Biosynthetic Diversity.</title>
        <authorList>
            <person name="Kalkreuter E."/>
            <person name="Kautsar S.A."/>
            <person name="Yang D."/>
            <person name="Bader C.D."/>
            <person name="Teijaro C.N."/>
            <person name="Fluegel L."/>
            <person name="Davis C.M."/>
            <person name="Simpson J.R."/>
            <person name="Lauterbach L."/>
            <person name="Steele A.D."/>
            <person name="Gui C."/>
            <person name="Meng S."/>
            <person name="Li G."/>
            <person name="Viehrig K."/>
            <person name="Ye F."/>
            <person name="Su P."/>
            <person name="Kiefer A.F."/>
            <person name="Nichols A."/>
            <person name="Cepeda A.J."/>
            <person name="Yan W."/>
            <person name="Fan B."/>
            <person name="Jiang Y."/>
            <person name="Adhikari A."/>
            <person name="Zheng C.-J."/>
            <person name="Schuster L."/>
            <person name="Cowan T.M."/>
            <person name="Smanski M.J."/>
            <person name="Chevrette M.G."/>
            <person name="De Carvalho L.P.S."/>
            <person name="Shen B."/>
        </authorList>
    </citation>
    <scope>NUCLEOTIDE SEQUENCE [LARGE SCALE GENOMIC DNA]</scope>
    <source>
        <strain evidence="3 4">NPDC007147</strain>
    </source>
</reference>
<feature type="domain" description="UspA" evidence="2">
    <location>
        <begin position="149"/>
        <end position="289"/>
    </location>
</feature>
<evidence type="ECO:0000256" key="1">
    <source>
        <dbReference type="ARBA" id="ARBA00008791"/>
    </source>
</evidence>
<dbReference type="Pfam" id="PF00582">
    <property type="entry name" value="Usp"/>
    <property type="match status" value="2"/>
</dbReference>
<protein>
    <submittedName>
        <fullName evidence="3">Universal stress protein</fullName>
    </submittedName>
</protein>
<dbReference type="PRINTS" id="PR01438">
    <property type="entry name" value="UNVRSLSTRESS"/>
</dbReference>
<evidence type="ECO:0000259" key="2">
    <source>
        <dbReference type="Pfam" id="PF00582"/>
    </source>
</evidence>
<dbReference type="Proteomes" id="UP001601197">
    <property type="component" value="Unassembled WGS sequence"/>
</dbReference>
<dbReference type="PANTHER" id="PTHR31964:SF113">
    <property type="entry name" value="USPA DOMAIN-CONTAINING PROTEIN"/>
    <property type="match status" value="1"/>
</dbReference>